<evidence type="ECO:0000313" key="2">
    <source>
        <dbReference type="WBParaSite" id="SRDH1_98910.1"/>
    </source>
</evidence>
<keyword evidence="1" id="KW-1185">Reference proteome</keyword>
<protein>
    <submittedName>
        <fullName evidence="2">Uncharacterized protein</fullName>
    </submittedName>
</protein>
<reference evidence="1" key="1">
    <citation type="submission" date="2022-06" db="EMBL/GenBank/DDBJ databases">
        <authorList>
            <person name="Berger JAMES D."/>
            <person name="Berger JAMES D."/>
        </authorList>
    </citation>
    <scope>NUCLEOTIDE SEQUENCE [LARGE SCALE GENOMIC DNA]</scope>
</reference>
<evidence type="ECO:0000313" key="1">
    <source>
        <dbReference type="Proteomes" id="UP000050792"/>
    </source>
</evidence>
<dbReference type="WBParaSite" id="SRDH1_98910.1">
    <property type="protein sequence ID" value="SRDH1_98910.1"/>
    <property type="gene ID" value="SRDH1_98910"/>
</dbReference>
<sequence length="119" mass="13508">MYELFGYVAVVIVLTNDSFVRDCALITNCEHNTFVCAHHVLTALNKTVSEFPLQYINSNTSNYNTDVAIDPILKLLDISSSADKFEDHMERCEFWCMNGKDINNDGFTAYLLVVTIKET</sequence>
<dbReference type="Proteomes" id="UP000050792">
    <property type="component" value="Unassembled WGS sequence"/>
</dbReference>
<dbReference type="AlphaFoldDB" id="A0AA85GIN6"/>
<reference evidence="2" key="2">
    <citation type="submission" date="2023-11" db="UniProtKB">
        <authorList>
            <consortium name="WormBaseParasite"/>
        </authorList>
    </citation>
    <scope>IDENTIFICATION</scope>
</reference>
<name>A0AA85GIN6_9TREM</name>
<organism evidence="1 2">
    <name type="scientific">Schistosoma rodhaini</name>
    <dbReference type="NCBI Taxonomy" id="6188"/>
    <lineage>
        <taxon>Eukaryota</taxon>
        <taxon>Metazoa</taxon>
        <taxon>Spiralia</taxon>
        <taxon>Lophotrochozoa</taxon>
        <taxon>Platyhelminthes</taxon>
        <taxon>Trematoda</taxon>
        <taxon>Digenea</taxon>
        <taxon>Strigeidida</taxon>
        <taxon>Schistosomatoidea</taxon>
        <taxon>Schistosomatidae</taxon>
        <taxon>Schistosoma</taxon>
    </lineage>
</organism>
<proteinExistence type="predicted"/>
<accession>A0AA85GIN6</accession>